<protein>
    <submittedName>
        <fullName evidence="1">Uncharacterized protein</fullName>
    </submittedName>
</protein>
<feature type="non-terminal residue" evidence="1">
    <location>
        <position position="1"/>
    </location>
</feature>
<dbReference type="Proteomes" id="UP000095767">
    <property type="component" value="Unassembled WGS sequence"/>
</dbReference>
<dbReference type="OrthoDB" id="642304at2759"/>
<evidence type="ECO:0000313" key="1">
    <source>
        <dbReference type="EMBL" id="OEL32408.1"/>
    </source>
</evidence>
<organism evidence="1 2">
    <name type="scientific">Dichanthelium oligosanthes</name>
    <dbReference type="NCBI Taxonomy" id="888268"/>
    <lineage>
        <taxon>Eukaryota</taxon>
        <taxon>Viridiplantae</taxon>
        <taxon>Streptophyta</taxon>
        <taxon>Embryophyta</taxon>
        <taxon>Tracheophyta</taxon>
        <taxon>Spermatophyta</taxon>
        <taxon>Magnoliopsida</taxon>
        <taxon>Liliopsida</taxon>
        <taxon>Poales</taxon>
        <taxon>Poaceae</taxon>
        <taxon>PACMAD clade</taxon>
        <taxon>Panicoideae</taxon>
        <taxon>Panicodae</taxon>
        <taxon>Paniceae</taxon>
        <taxon>Dichantheliinae</taxon>
        <taxon>Dichanthelium</taxon>
    </lineage>
</organism>
<gene>
    <name evidence="1" type="ORF">BAE44_0006573</name>
</gene>
<dbReference type="AlphaFoldDB" id="A0A1E5W569"/>
<name>A0A1E5W569_9POAL</name>
<reference evidence="1 2" key="1">
    <citation type="submission" date="2016-09" db="EMBL/GenBank/DDBJ databases">
        <title>The draft genome of Dichanthelium oligosanthes: A C3 panicoid grass species.</title>
        <authorList>
            <person name="Studer A.J."/>
            <person name="Schnable J.C."/>
            <person name="Brutnell T.P."/>
        </authorList>
    </citation>
    <scope>NUCLEOTIDE SEQUENCE [LARGE SCALE GENOMIC DNA]</scope>
    <source>
        <strain evidence="2">cv. Kellogg 1175</strain>
        <tissue evidence="1">Leaf</tissue>
    </source>
</reference>
<dbReference type="PANTHER" id="PTHR31065">
    <property type="entry name" value="PLATZ TRANSCRIPTION FACTOR FAMILY PROTEIN"/>
    <property type="match status" value="1"/>
</dbReference>
<dbReference type="Pfam" id="PF04640">
    <property type="entry name" value="PLATZ"/>
    <property type="match status" value="1"/>
</dbReference>
<accession>A0A1E5W569</accession>
<proteinExistence type="predicted"/>
<comment type="caution">
    <text evidence="1">The sequence shown here is derived from an EMBL/GenBank/DDBJ whole genome shotgun (WGS) entry which is preliminary data.</text>
</comment>
<sequence length="138" mass="14980">LLGTNYFEECPDHPLGESRGTRSAGACNFFCTDCPGHALCTPVSPAMQIRKSSGHAVVRVEDVERLLNVTDVQPCLLNDHHALFLNKRPMAGQGRTGEVRCEQCERALLDATYRFCSIGSKVRSPSCLCCFSSSACPG</sequence>
<dbReference type="PANTHER" id="PTHR31065:SF49">
    <property type="entry name" value="PLATZ TRANSCRIPTION FACTOR FAMILY PROTEIN"/>
    <property type="match status" value="1"/>
</dbReference>
<dbReference type="EMBL" id="LWDX02021285">
    <property type="protein sequence ID" value="OEL32408.1"/>
    <property type="molecule type" value="Genomic_DNA"/>
</dbReference>
<dbReference type="InterPro" id="IPR006734">
    <property type="entry name" value="PLATZ"/>
</dbReference>
<dbReference type="STRING" id="888268.A0A1E5W569"/>
<keyword evidence="2" id="KW-1185">Reference proteome</keyword>
<evidence type="ECO:0000313" key="2">
    <source>
        <dbReference type="Proteomes" id="UP000095767"/>
    </source>
</evidence>